<dbReference type="RefSeq" id="XP_052746656.1">
    <property type="nucleotide sequence ID" value="XM_052890696.1"/>
</dbReference>
<dbReference type="Proteomes" id="UP001652582">
    <property type="component" value="Chromosome Z"/>
</dbReference>
<keyword evidence="1" id="KW-0479">Metal-binding</keyword>
<evidence type="ECO:0000259" key="4">
    <source>
        <dbReference type="PROSITE" id="PS50188"/>
    </source>
</evidence>
<dbReference type="Gene3D" id="2.60.120.920">
    <property type="match status" value="1"/>
</dbReference>
<keyword evidence="3" id="KW-0862">Zinc</keyword>
<sequence>MGVCCCKEKAPDELVALPSSARPPAEVVQDPPSRITKGVDPRLIESLIMEMLRVAATRVDTDDESPESLMKLHVIAERDDGWLQLVTCMVNVIPVDDPFGPTAISILLDECPLPARETVINVIEFYGLSEERACLGNGNPRVERNICITLGCIAEKLVGPNSVAVLTEDTLDYLVTYLSPQYESCIVLFALIALQKFSHTSENRLIIKSRLESIQEHPLLILETFANSNDYVWRQVGFCAQWALDNIFLIDGRVLSYETVDVTGIHAMLNSHDVSEYLQLSSNGLEARCDSYSFESVRCTFQVNDGIWYYEGVLVTSGVMQIGWATRNSRFLNDEGFGIGDDIYSISYDGCRRLVWYNARPLKVQKVPAWSPGDVLGCLLDTEAKEVIFYLNGQQIAMSKDIFNTTRQGFFAAASFMAYQQCRFNFGYEMFKYPPTDRRYTCFNDFGRLTVEEKQILPKRMYMAQIRNSTVQENICTICYDGIGCCMIEPCKHKGTCSVILS</sequence>
<dbReference type="InterPro" id="IPR013320">
    <property type="entry name" value="ConA-like_dom_sf"/>
</dbReference>
<dbReference type="InterPro" id="IPR043136">
    <property type="entry name" value="B30.2/SPRY_sf"/>
</dbReference>
<proteinExistence type="predicted"/>
<dbReference type="PANTHER" id="PTHR13363">
    <property type="entry name" value="RING FINGER AND SRY DOMAIN-CONTAINING"/>
    <property type="match status" value="1"/>
</dbReference>
<evidence type="ECO:0000313" key="5">
    <source>
        <dbReference type="Proteomes" id="UP001652582"/>
    </source>
</evidence>
<protein>
    <submittedName>
        <fullName evidence="6 7">RING finger and SPRY domain-containing protein 1</fullName>
    </submittedName>
</protein>
<dbReference type="PANTHER" id="PTHR13363:SF6">
    <property type="entry name" value="RING FINGER AND SPRY DOMAIN-CONTAINING PROTEIN 1"/>
    <property type="match status" value="1"/>
</dbReference>
<dbReference type="RefSeq" id="XP_052746657.1">
    <property type="nucleotide sequence ID" value="XM_052890697.1"/>
</dbReference>
<keyword evidence="5" id="KW-1185">Reference proteome</keyword>
<keyword evidence="2" id="KW-0863">Zinc-finger</keyword>
<dbReference type="SUPFAM" id="SSF49899">
    <property type="entry name" value="Concanavalin A-like lectins/glucanases"/>
    <property type="match status" value="1"/>
</dbReference>
<dbReference type="GeneID" id="112056721"/>
<evidence type="ECO:0000256" key="3">
    <source>
        <dbReference type="ARBA" id="ARBA00022833"/>
    </source>
</evidence>
<dbReference type="Pfam" id="PF00622">
    <property type="entry name" value="SPRY"/>
    <property type="match status" value="1"/>
</dbReference>
<accession>A0ABM3M6H2</accession>
<dbReference type="PROSITE" id="PS50188">
    <property type="entry name" value="B302_SPRY"/>
    <property type="match status" value="1"/>
</dbReference>
<organism evidence="5 7">
    <name type="scientific">Bicyclus anynana</name>
    <name type="common">Squinting bush brown butterfly</name>
    <dbReference type="NCBI Taxonomy" id="110368"/>
    <lineage>
        <taxon>Eukaryota</taxon>
        <taxon>Metazoa</taxon>
        <taxon>Ecdysozoa</taxon>
        <taxon>Arthropoda</taxon>
        <taxon>Hexapoda</taxon>
        <taxon>Insecta</taxon>
        <taxon>Pterygota</taxon>
        <taxon>Neoptera</taxon>
        <taxon>Endopterygota</taxon>
        <taxon>Lepidoptera</taxon>
        <taxon>Glossata</taxon>
        <taxon>Ditrysia</taxon>
        <taxon>Papilionoidea</taxon>
        <taxon>Nymphalidae</taxon>
        <taxon>Satyrinae</taxon>
        <taxon>Satyrini</taxon>
        <taxon>Mycalesina</taxon>
        <taxon>Bicyclus</taxon>
    </lineage>
</organism>
<evidence type="ECO:0000313" key="7">
    <source>
        <dbReference type="RefSeq" id="XP_052746657.1"/>
    </source>
</evidence>
<evidence type="ECO:0000256" key="2">
    <source>
        <dbReference type="ARBA" id="ARBA00022771"/>
    </source>
</evidence>
<evidence type="ECO:0000313" key="6">
    <source>
        <dbReference type="RefSeq" id="XP_052746656.1"/>
    </source>
</evidence>
<dbReference type="SMART" id="SM00449">
    <property type="entry name" value="SPRY"/>
    <property type="match status" value="1"/>
</dbReference>
<feature type="domain" description="B30.2/SPRY" evidence="4">
    <location>
        <begin position="247"/>
        <end position="431"/>
    </location>
</feature>
<dbReference type="InterPro" id="IPR001870">
    <property type="entry name" value="B30.2/SPRY"/>
</dbReference>
<reference evidence="6 7" key="1">
    <citation type="submission" date="2025-05" db="UniProtKB">
        <authorList>
            <consortium name="RefSeq"/>
        </authorList>
    </citation>
    <scope>IDENTIFICATION</scope>
</reference>
<gene>
    <name evidence="6 7" type="primary">LOC112056721</name>
</gene>
<name>A0ABM3M6H2_BICAN</name>
<evidence type="ECO:0000256" key="1">
    <source>
        <dbReference type="ARBA" id="ARBA00022723"/>
    </source>
</evidence>
<dbReference type="InterPro" id="IPR003877">
    <property type="entry name" value="SPRY_dom"/>
</dbReference>
<dbReference type="InterPro" id="IPR045129">
    <property type="entry name" value="RNF123/RKP/RSPRY1"/>
</dbReference>